<dbReference type="Proteomes" id="UP000295662">
    <property type="component" value="Unassembled WGS sequence"/>
</dbReference>
<name>A0A4R7RJ50_9BACT</name>
<dbReference type="Pfam" id="PF05016">
    <property type="entry name" value="ParE_toxin"/>
    <property type="match status" value="1"/>
</dbReference>
<reference evidence="2 3" key="1">
    <citation type="submission" date="2019-03" db="EMBL/GenBank/DDBJ databases">
        <title>Genomic Encyclopedia of Archaeal and Bacterial Type Strains, Phase II (KMG-II): from individual species to whole genera.</title>
        <authorList>
            <person name="Goeker M."/>
        </authorList>
    </citation>
    <scope>NUCLEOTIDE SEQUENCE [LARGE SCALE GENOMIC DNA]</scope>
    <source>
        <strain evidence="2 3">ATCC 25309</strain>
    </source>
</reference>
<proteinExistence type="predicted"/>
<dbReference type="RefSeq" id="WP_133797300.1">
    <property type="nucleotide sequence ID" value="NZ_SOCA01000012.1"/>
</dbReference>
<keyword evidence="3" id="KW-1185">Reference proteome</keyword>
<evidence type="ECO:0000313" key="2">
    <source>
        <dbReference type="EMBL" id="TDU64138.1"/>
    </source>
</evidence>
<sequence>MKILWHKAAVFELEEAALYYGGVDDELGLRFTAAAEVAIAEIKARPEMRRKFDGEARKARLKRFPYAVVYWIEDGMLRIIAVMHLHREPGYWHGRLRD</sequence>
<protein>
    <submittedName>
        <fullName evidence="2">ParE-like toxin of type II ParDE toxin-antitoxin system</fullName>
    </submittedName>
</protein>
<dbReference type="EMBL" id="SOCA01000012">
    <property type="protein sequence ID" value="TDU64138.1"/>
    <property type="molecule type" value="Genomic_DNA"/>
</dbReference>
<evidence type="ECO:0000256" key="1">
    <source>
        <dbReference type="ARBA" id="ARBA00022649"/>
    </source>
</evidence>
<dbReference type="InterPro" id="IPR035093">
    <property type="entry name" value="RelE/ParE_toxin_dom_sf"/>
</dbReference>
<keyword evidence="1" id="KW-1277">Toxin-antitoxin system</keyword>
<evidence type="ECO:0000313" key="3">
    <source>
        <dbReference type="Proteomes" id="UP000295662"/>
    </source>
</evidence>
<gene>
    <name evidence="2" type="ORF">EI77_04322</name>
</gene>
<dbReference type="OrthoDB" id="9809155at2"/>
<dbReference type="AlphaFoldDB" id="A0A4R7RJ50"/>
<comment type="caution">
    <text evidence="2">The sequence shown here is derived from an EMBL/GenBank/DDBJ whole genome shotgun (WGS) entry which is preliminary data.</text>
</comment>
<accession>A0A4R7RJ50</accession>
<organism evidence="2 3">
    <name type="scientific">Prosthecobacter fusiformis</name>
    <dbReference type="NCBI Taxonomy" id="48464"/>
    <lineage>
        <taxon>Bacteria</taxon>
        <taxon>Pseudomonadati</taxon>
        <taxon>Verrucomicrobiota</taxon>
        <taxon>Verrucomicrobiia</taxon>
        <taxon>Verrucomicrobiales</taxon>
        <taxon>Verrucomicrobiaceae</taxon>
        <taxon>Prosthecobacter</taxon>
    </lineage>
</organism>
<dbReference type="InterPro" id="IPR007712">
    <property type="entry name" value="RelE/ParE_toxin"/>
</dbReference>
<dbReference type="Gene3D" id="3.30.2310.20">
    <property type="entry name" value="RelE-like"/>
    <property type="match status" value="1"/>
</dbReference>